<accession>A0AAW0CGU0</accession>
<dbReference type="Proteomes" id="UP001383192">
    <property type="component" value="Unassembled WGS sequence"/>
</dbReference>
<evidence type="ECO:0000313" key="1">
    <source>
        <dbReference type="EMBL" id="KAK7038742.1"/>
    </source>
</evidence>
<reference evidence="1 2" key="1">
    <citation type="submission" date="2024-01" db="EMBL/GenBank/DDBJ databases">
        <title>A draft genome for a cacao thread blight-causing isolate of Paramarasmius palmivorus.</title>
        <authorList>
            <person name="Baruah I.K."/>
            <person name="Bukari Y."/>
            <person name="Amoako-Attah I."/>
            <person name="Meinhardt L.W."/>
            <person name="Bailey B.A."/>
            <person name="Cohen S.P."/>
        </authorList>
    </citation>
    <scope>NUCLEOTIDE SEQUENCE [LARGE SCALE GENOMIC DNA]</scope>
    <source>
        <strain evidence="1 2">GH-12</strain>
    </source>
</reference>
<name>A0AAW0CGU0_9AGAR</name>
<organism evidence="1 2">
    <name type="scientific">Paramarasmius palmivorus</name>
    <dbReference type="NCBI Taxonomy" id="297713"/>
    <lineage>
        <taxon>Eukaryota</taxon>
        <taxon>Fungi</taxon>
        <taxon>Dikarya</taxon>
        <taxon>Basidiomycota</taxon>
        <taxon>Agaricomycotina</taxon>
        <taxon>Agaricomycetes</taxon>
        <taxon>Agaricomycetidae</taxon>
        <taxon>Agaricales</taxon>
        <taxon>Marasmiineae</taxon>
        <taxon>Marasmiaceae</taxon>
        <taxon>Paramarasmius</taxon>
    </lineage>
</organism>
<protein>
    <submittedName>
        <fullName evidence="1">Uncharacterized protein</fullName>
    </submittedName>
</protein>
<dbReference type="EMBL" id="JAYKXP010000043">
    <property type="protein sequence ID" value="KAK7038742.1"/>
    <property type="molecule type" value="Genomic_DNA"/>
</dbReference>
<proteinExistence type="predicted"/>
<evidence type="ECO:0000313" key="2">
    <source>
        <dbReference type="Proteomes" id="UP001383192"/>
    </source>
</evidence>
<dbReference type="AlphaFoldDB" id="A0AAW0CGU0"/>
<comment type="caution">
    <text evidence="1">The sequence shown here is derived from an EMBL/GenBank/DDBJ whole genome shotgun (WGS) entry which is preliminary data.</text>
</comment>
<gene>
    <name evidence="1" type="ORF">VNI00_010627</name>
</gene>
<sequence length="86" mass="9485">MFNILHTVSTVSSLFNGASAQQCLNGGIGSPKPIPPPMEQGKEAQDILREKVLESEVQYSDSELLVDKMVNEEVEFVLVFGKRYVA</sequence>
<keyword evidence="2" id="KW-1185">Reference proteome</keyword>